<comment type="caution">
    <text evidence="1">The sequence shown here is derived from an EMBL/GenBank/DDBJ whole genome shotgun (WGS) entry which is preliminary data.</text>
</comment>
<protein>
    <submittedName>
        <fullName evidence="1">3400_t:CDS:1</fullName>
    </submittedName>
</protein>
<reference evidence="1 2" key="1">
    <citation type="submission" date="2021-06" db="EMBL/GenBank/DDBJ databases">
        <authorList>
            <person name="Kallberg Y."/>
            <person name="Tangrot J."/>
            <person name="Rosling A."/>
        </authorList>
    </citation>
    <scope>NUCLEOTIDE SEQUENCE [LARGE SCALE GENOMIC DNA]</scope>
    <source>
        <strain evidence="1 2">120-4 pot B 10/14</strain>
    </source>
</reference>
<accession>A0ABN7VGX3</accession>
<gene>
    <name evidence="1" type="ORF">GMARGA_LOCUS18608</name>
</gene>
<dbReference type="Proteomes" id="UP000789901">
    <property type="component" value="Unassembled WGS sequence"/>
</dbReference>
<feature type="non-terminal residue" evidence="1">
    <location>
        <position position="1"/>
    </location>
</feature>
<organism evidence="1 2">
    <name type="scientific">Gigaspora margarita</name>
    <dbReference type="NCBI Taxonomy" id="4874"/>
    <lineage>
        <taxon>Eukaryota</taxon>
        <taxon>Fungi</taxon>
        <taxon>Fungi incertae sedis</taxon>
        <taxon>Mucoromycota</taxon>
        <taxon>Glomeromycotina</taxon>
        <taxon>Glomeromycetes</taxon>
        <taxon>Diversisporales</taxon>
        <taxon>Gigasporaceae</taxon>
        <taxon>Gigaspora</taxon>
    </lineage>
</organism>
<keyword evidence="2" id="KW-1185">Reference proteome</keyword>
<dbReference type="EMBL" id="CAJVQB010014986">
    <property type="protein sequence ID" value="CAG8771816.1"/>
    <property type="molecule type" value="Genomic_DNA"/>
</dbReference>
<name>A0ABN7VGX3_GIGMA</name>
<sequence length="72" mass="8451">GTPRNTLVAQQCETGPNILYHRVNLVFAKRRNKRDKMENTLVAQQCETGPNILYHRVNLVFAKRRNKRDKTE</sequence>
<proteinExistence type="predicted"/>
<evidence type="ECO:0000313" key="2">
    <source>
        <dbReference type="Proteomes" id="UP000789901"/>
    </source>
</evidence>
<evidence type="ECO:0000313" key="1">
    <source>
        <dbReference type="EMBL" id="CAG8771816.1"/>
    </source>
</evidence>